<feature type="domain" description="RING-type" evidence="2">
    <location>
        <begin position="165"/>
        <end position="211"/>
    </location>
</feature>
<evidence type="ECO:0000313" key="3">
    <source>
        <dbReference type="EMBL" id="OQR95229.1"/>
    </source>
</evidence>
<dbReference type="InterPro" id="IPR001841">
    <property type="entry name" value="Znf_RING"/>
</dbReference>
<dbReference type="STRING" id="1202772.A0A1V9ZB58"/>
<protein>
    <recommendedName>
        <fullName evidence="2">RING-type domain-containing protein</fullName>
    </recommendedName>
</protein>
<dbReference type="InterPro" id="IPR051826">
    <property type="entry name" value="E3_ubiquitin-ligase_domain"/>
</dbReference>
<proteinExistence type="predicted"/>
<keyword evidence="4" id="KW-1185">Reference proteome</keyword>
<keyword evidence="1" id="KW-0479">Metal-binding</keyword>
<organism evidence="3 4">
    <name type="scientific">Achlya hypogyna</name>
    <name type="common">Oomycete</name>
    <name type="synonym">Protoachlya hypogyna</name>
    <dbReference type="NCBI Taxonomy" id="1202772"/>
    <lineage>
        <taxon>Eukaryota</taxon>
        <taxon>Sar</taxon>
        <taxon>Stramenopiles</taxon>
        <taxon>Oomycota</taxon>
        <taxon>Saprolegniomycetes</taxon>
        <taxon>Saprolegniales</taxon>
        <taxon>Achlyaceae</taxon>
        <taxon>Achlya</taxon>
    </lineage>
</organism>
<reference evidence="3 4" key="1">
    <citation type="journal article" date="2014" name="Genome Biol. Evol.">
        <title>The secreted proteins of Achlya hypogyna and Thraustotheca clavata identify the ancestral oomycete secretome and reveal gene acquisitions by horizontal gene transfer.</title>
        <authorList>
            <person name="Misner I."/>
            <person name="Blouin N."/>
            <person name="Leonard G."/>
            <person name="Richards T.A."/>
            <person name="Lane C.E."/>
        </authorList>
    </citation>
    <scope>NUCLEOTIDE SEQUENCE [LARGE SCALE GENOMIC DNA]</scope>
    <source>
        <strain evidence="3 4">ATCC 48635</strain>
    </source>
</reference>
<dbReference type="SUPFAM" id="SSF64268">
    <property type="entry name" value="PX domain"/>
    <property type="match status" value="1"/>
</dbReference>
<dbReference type="AlphaFoldDB" id="A0A1V9ZB58"/>
<comment type="caution">
    <text evidence="3">The sequence shown here is derived from an EMBL/GenBank/DDBJ whole genome shotgun (WGS) entry which is preliminary data.</text>
</comment>
<dbReference type="Gene3D" id="3.30.40.10">
    <property type="entry name" value="Zinc/RING finger domain, C3HC4 (zinc finger)"/>
    <property type="match status" value="1"/>
</dbReference>
<dbReference type="InterPro" id="IPR036871">
    <property type="entry name" value="PX_dom_sf"/>
</dbReference>
<gene>
    <name evidence="3" type="ORF">ACHHYP_00210</name>
</gene>
<dbReference type="SMART" id="SM00184">
    <property type="entry name" value="RING"/>
    <property type="match status" value="1"/>
</dbReference>
<keyword evidence="1" id="KW-0863">Zinc-finger</keyword>
<dbReference type="GO" id="GO:0006511">
    <property type="term" value="P:ubiquitin-dependent protein catabolic process"/>
    <property type="evidence" value="ECO:0007669"/>
    <property type="project" value="TreeGrafter"/>
</dbReference>
<evidence type="ECO:0000259" key="2">
    <source>
        <dbReference type="PROSITE" id="PS50089"/>
    </source>
</evidence>
<dbReference type="EMBL" id="JNBR01000332">
    <property type="protein sequence ID" value="OQR95229.1"/>
    <property type="molecule type" value="Genomic_DNA"/>
</dbReference>
<dbReference type="Pfam" id="PF13639">
    <property type="entry name" value="zf-RING_2"/>
    <property type="match status" value="1"/>
</dbReference>
<dbReference type="InterPro" id="IPR013083">
    <property type="entry name" value="Znf_RING/FYVE/PHD"/>
</dbReference>
<evidence type="ECO:0000313" key="4">
    <source>
        <dbReference type="Proteomes" id="UP000243579"/>
    </source>
</evidence>
<dbReference type="SUPFAM" id="SSF57850">
    <property type="entry name" value="RING/U-box"/>
    <property type="match status" value="1"/>
</dbReference>
<dbReference type="GO" id="GO:0061630">
    <property type="term" value="F:ubiquitin protein ligase activity"/>
    <property type="evidence" value="ECO:0007669"/>
    <property type="project" value="TreeGrafter"/>
</dbReference>
<dbReference type="GO" id="GO:0008270">
    <property type="term" value="F:zinc ion binding"/>
    <property type="evidence" value="ECO:0007669"/>
    <property type="project" value="UniProtKB-KW"/>
</dbReference>
<sequence>MVLGLCKRLRPESSDVTPMPDLSQDPTAVYRVRVSSTREDKETLSAHTMYSDFYALRSRVAELYEQARTSAWGHLLAPILQSPFPRKRFFRDSRAIVLERMHLFKRFVGQLLLFRHHYLLQRQRHAHVDHTPLFLNLIRLLEAFLELRLQALQLLAFPVGPHEVCAICLRPHDQPRQRRHTWLHLNPCGHAFHVSCIAEWLLRKSSCPVCRATAKAGFLVA</sequence>
<accession>A0A1V9ZB58</accession>
<keyword evidence="1" id="KW-0862">Zinc</keyword>
<dbReference type="PROSITE" id="PS50089">
    <property type="entry name" value="ZF_RING_2"/>
    <property type="match status" value="1"/>
</dbReference>
<dbReference type="GO" id="GO:0035091">
    <property type="term" value="F:phosphatidylinositol binding"/>
    <property type="evidence" value="ECO:0007669"/>
    <property type="project" value="InterPro"/>
</dbReference>
<dbReference type="OrthoDB" id="75986at2759"/>
<name>A0A1V9ZB58_ACHHY</name>
<evidence type="ECO:0000256" key="1">
    <source>
        <dbReference type="PROSITE-ProRule" id="PRU00175"/>
    </source>
</evidence>
<dbReference type="PANTHER" id="PTHR22765">
    <property type="entry name" value="RING FINGER AND PROTEASE ASSOCIATED DOMAIN-CONTAINING"/>
    <property type="match status" value="1"/>
</dbReference>
<dbReference type="Proteomes" id="UP000243579">
    <property type="component" value="Unassembled WGS sequence"/>
</dbReference>
<dbReference type="Gene3D" id="3.30.1520.10">
    <property type="entry name" value="Phox-like domain"/>
    <property type="match status" value="1"/>
</dbReference>